<feature type="compositionally biased region" description="Basic and acidic residues" evidence="1">
    <location>
        <begin position="188"/>
        <end position="199"/>
    </location>
</feature>
<dbReference type="AlphaFoldDB" id="A0A1Y5I1B0"/>
<protein>
    <submittedName>
        <fullName evidence="2">Uncharacterized protein</fullName>
    </submittedName>
</protein>
<dbReference type="EMBL" id="KZ155839">
    <property type="protein sequence ID" value="OUS41873.1"/>
    <property type="molecule type" value="Genomic_DNA"/>
</dbReference>
<feature type="compositionally biased region" description="Low complexity" evidence="1">
    <location>
        <begin position="213"/>
        <end position="246"/>
    </location>
</feature>
<proteinExistence type="predicted"/>
<accession>A0A1Y5I1B0</accession>
<reference evidence="2" key="1">
    <citation type="submission" date="2017-04" db="EMBL/GenBank/DDBJ databases">
        <title>Population genomics of picophytoplankton unveils novel chromosome hypervariability.</title>
        <authorList>
            <consortium name="DOE Joint Genome Institute"/>
            <person name="Blanc-Mathieu R."/>
            <person name="Krasovec M."/>
            <person name="Hebrard M."/>
            <person name="Yau S."/>
            <person name="Desgranges E."/>
            <person name="Martin J."/>
            <person name="Schackwitz W."/>
            <person name="Kuo A."/>
            <person name="Salin G."/>
            <person name="Donnadieu C."/>
            <person name="Desdevises Y."/>
            <person name="Sanchez-Ferandin S."/>
            <person name="Moreau H."/>
            <person name="Rivals E."/>
            <person name="Grigoriev I.V."/>
            <person name="Grimsley N."/>
            <person name="Eyre-Walker A."/>
            <person name="Piganeau G."/>
        </authorList>
    </citation>
    <scope>NUCLEOTIDE SEQUENCE [LARGE SCALE GENOMIC DNA]</scope>
    <source>
        <strain evidence="2">RCC 1115</strain>
    </source>
</reference>
<feature type="region of interest" description="Disordered" evidence="1">
    <location>
        <begin position="1"/>
        <end position="54"/>
    </location>
</feature>
<dbReference type="eggNOG" id="ENOG502SBMZ">
    <property type="taxonomic scope" value="Eukaryota"/>
</dbReference>
<gene>
    <name evidence="2" type="ORF">BE221DRAFT_201912</name>
</gene>
<name>A0A1Y5I1B0_OSTTA</name>
<evidence type="ECO:0000256" key="1">
    <source>
        <dbReference type="SAM" id="MobiDB-lite"/>
    </source>
</evidence>
<sequence length="275" mass="28214">MTAAASRARERATTDDDDDADDGTSEPEHGDLTESAANAMLGVDPDRGSAPSGPPAVLLFGFPERATAETRVLLDELGGYDVPVIPLGSEHAWRTLRACAMEPEPDWTRPRVDDGLAGGGGGPARALAFSGLDLGEIALIVSAIEARGGANVPVVIASEDNLDKPLGEALAGALTRAREARRRRRRDVGKGDAGARARDAASSSSVETVVDGATSTPAPSPTPSSSESASPVASPSASRPSVVSESQLREIARARGVDYDALLADARSKGVVSPD</sequence>
<feature type="compositionally biased region" description="Acidic residues" evidence="1">
    <location>
        <begin position="15"/>
        <end position="25"/>
    </location>
</feature>
<evidence type="ECO:0000313" key="2">
    <source>
        <dbReference type="EMBL" id="OUS41873.1"/>
    </source>
</evidence>
<feature type="region of interest" description="Disordered" evidence="1">
    <location>
        <begin position="174"/>
        <end position="246"/>
    </location>
</feature>
<dbReference type="Proteomes" id="UP000195557">
    <property type="component" value="Unassembled WGS sequence"/>
</dbReference>
<organism evidence="2">
    <name type="scientific">Ostreococcus tauri</name>
    <name type="common">Marine green alga</name>
    <dbReference type="NCBI Taxonomy" id="70448"/>
    <lineage>
        <taxon>Eukaryota</taxon>
        <taxon>Viridiplantae</taxon>
        <taxon>Chlorophyta</taxon>
        <taxon>Mamiellophyceae</taxon>
        <taxon>Mamiellales</taxon>
        <taxon>Bathycoccaceae</taxon>
        <taxon>Ostreococcus</taxon>
    </lineage>
</organism>